<protein>
    <recommendedName>
        <fullName evidence="3">TadE-like protein</fullName>
    </recommendedName>
</protein>
<organism evidence="1 2">
    <name type="scientific">Octadecabacter ascidiaceicola</name>
    <dbReference type="NCBI Taxonomy" id="1655543"/>
    <lineage>
        <taxon>Bacteria</taxon>
        <taxon>Pseudomonadati</taxon>
        <taxon>Pseudomonadota</taxon>
        <taxon>Alphaproteobacteria</taxon>
        <taxon>Rhodobacterales</taxon>
        <taxon>Roseobacteraceae</taxon>
        <taxon>Octadecabacter</taxon>
    </lineage>
</organism>
<name>A0A238JRB7_9RHOB</name>
<gene>
    <name evidence="1" type="ORF">OCA8868_00910</name>
</gene>
<evidence type="ECO:0000313" key="2">
    <source>
        <dbReference type="Proteomes" id="UP000203464"/>
    </source>
</evidence>
<dbReference type="AlphaFoldDB" id="A0A238JRB7"/>
<evidence type="ECO:0000313" key="1">
    <source>
        <dbReference type="EMBL" id="SMX33228.1"/>
    </source>
</evidence>
<keyword evidence="2" id="KW-1185">Reference proteome</keyword>
<accession>A0A238JRB7</accession>
<sequence length="187" mass="21002">MIFAIKSLARFLRLFRKEEDGSESLELALIFLPFVMIPVSGFELGLLMTRHVMVERGLDMAIREVRLNTGVPFTETQFKTMVCNSAGIIPNCMVNLRLEMRNIDLRHTGSNATNQIPRHASCTNLDYPNQAPRNYTNGVPNELMVVRACGLFSPMLPEFGLGYFLSRIRGDGNYPLVATAAFVMEPL</sequence>
<dbReference type="Proteomes" id="UP000203464">
    <property type="component" value="Unassembled WGS sequence"/>
</dbReference>
<proteinExistence type="predicted"/>
<dbReference type="RefSeq" id="WP_093995304.1">
    <property type="nucleotide sequence ID" value="NZ_FXYD01000001.1"/>
</dbReference>
<evidence type="ECO:0008006" key="3">
    <source>
        <dbReference type="Google" id="ProtNLM"/>
    </source>
</evidence>
<dbReference type="EMBL" id="FXYD01000001">
    <property type="protein sequence ID" value="SMX33228.1"/>
    <property type="molecule type" value="Genomic_DNA"/>
</dbReference>
<reference evidence="2" key="1">
    <citation type="submission" date="2017-05" db="EMBL/GenBank/DDBJ databases">
        <authorList>
            <person name="Rodrigo-Torres L."/>
            <person name="Arahal R. D."/>
            <person name="Lucena T."/>
        </authorList>
    </citation>
    <scope>NUCLEOTIDE SEQUENCE [LARGE SCALE GENOMIC DNA]</scope>
    <source>
        <strain evidence="2">CECT 8868</strain>
    </source>
</reference>
<dbReference type="OrthoDB" id="7907064at2"/>